<evidence type="ECO:0000313" key="3">
    <source>
        <dbReference type="Proteomes" id="UP001500683"/>
    </source>
</evidence>
<accession>A0ABP7WRC9</accession>
<dbReference type="PRINTS" id="PR00111">
    <property type="entry name" value="ABHYDROLASE"/>
</dbReference>
<dbReference type="Gene3D" id="3.40.50.1820">
    <property type="entry name" value="alpha/beta hydrolase"/>
    <property type="match status" value="1"/>
</dbReference>
<keyword evidence="2" id="KW-0378">Hydrolase</keyword>
<organism evidence="2 3">
    <name type="scientific">Actinomadura miaoliensis</name>
    <dbReference type="NCBI Taxonomy" id="430685"/>
    <lineage>
        <taxon>Bacteria</taxon>
        <taxon>Bacillati</taxon>
        <taxon>Actinomycetota</taxon>
        <taxon>Actinomycetes</taxon>
        <taxon>Streptosporangiales</taxon>
        <taxon>Thermomonosporaceae</taxon>
        <taxon>Actinomadura</taxon>
    </lineage>
</organism>
<dbReference type="RefSeq" id="WP_344955660.1">
    <property type="nucleotide sequence ID" value="NZ_BAAAZG010000052.1"/>
</dbReference>
<dbReference type="EMBL" id="BAAAZG010000052">
    <property type="protein sequence ID" value="GAA4094864.1"/>
    <property type="molecule type" value="Genomic_DNA"/>
</dbReference>
<gene>
    <name evidence="2" type="ORF">GCM10022214_67110</name>
</gene>
<dbReference type="GO" id="GO:0016787">
    <property type="term" value="F:hydrolase activity"/>
    <property type="evidence" value="ECO:0007669"/>
    <property type="project" value="UniProtKB-KW"/>
</dbReference>
<dbReference type="PANTHER" id="PTHR43798">
    <property type="entry name" value="MONOACYLGLYCEROL LIPASE"/>
    <property type="match status" value="1"/>
</dbReference>
<keyword evidence="3" id="KW-1185">Reference proteome</keyword>
<evidence type="ECO:0000313" key="2">
    <source>
        <dbReference type="EMBL" id="GAA4094864.1"/>
    </source>
</evidence>
<sequence>MTRYPDYPFTSHRFRHASGIHQHYLDEGDGPPVLMVHGNPSWSYMWRRPVLALRDRFRCVVPDHIGMGLSDAPGEDRYTYTLASRVDDLDALVEHLITAHGAPETGWTLIMHDWGGPIGMAWAARHPHRVARLVVCNTAAFPNPHGERFRPTLRMPFWLLRDTHAGERLFLRHNAFARLATSPPFGVLRPMPRAVRAAYLAPTSRPGTRRAIQRFVQDIPLGPGDRAWPLLHQTGRALAQFSGLPTLIGWGLRDPVLDKAILTEWRRRFPEARTHVYRHAGHYLLEDTDQHFLTELRQFLRH</sequence>
<dbReference type="InterPro" id="IPR050266">
    <property type="entry name" value="AB_hydrolase_sf"/>
</dbReference>
<dbReference type="Pfam" id="PF00561">
    <property type="entry name" value="Abhydrolase_1"/>
    <property type="match status" value="1"/>
</dbReference>
<dbReference type="InterPro" id="IPR029058">
    <property type="entry name" value="AB_hydrolase_fold"/>
</dbReference>
<reference evidence="3" key="1">
    <citation type="journal article" date="2019" name="Int. J. Syst. Evol. Microbiol.">
        <title>The Global Catalogue of Microorganisms (GCM) 10K type strain sequencing project: providing services to taxonomists for standard genome sequencing and annotation.</title>
        <authorList>
            <consortium name="The Broad Institute Genomics Platform"/>
            <consortium name="The Broad Institute Genome Sequencing Center for Infectious Disease"/>
            <person name="Wu L."/>
            <person name="Ma J."/>
        </authorList>
    </citation>
    <scope>NUCLEOTIDE SEQUENCE [LARGE SCALE GENOMIC DNA]</scope>
    <source>
        <strain evidence="3">JCM 16702</strain>
    </source>
</reference>
<name>A0ABP7WRC9_9ACTN</name>
<protein>
    <submittedName>
        <fullName evidence="2">Alpha/beta fold hydrolase</fullName>
    </submittedName>
</protein>
<proteinExistence type="predicted"/>
<dbReference type="PANTHER" id="PTHR43798:SF24">
    <property type="entry name" value="CIS-3-ALKYL-4-ALKYLOXETAN-2-ONE DECARBOXYLASE"/>
    <property type="match status" value="1"/>
</dbReference>
<dbReference type="InterPro" id="IPR000073">
    <property type="entry name" value="AB_hydrolase_1"/>
</dbReference>
<dbReference type="Proteomes" id="UP001500683">
    <property type="component" value="Unassembled WGS sequence"/>
</dbReference>
<comment type="caution">
    <text evidence="2">The sequence shown here is derived from an EMBL/GenBank/DDBJ whole genome shotgun (WGS) entry which is preliminary data.</text>
</comment>
<evidence type="ECO:0000259" key="1">
    <source>
        <dbReference type="Pfam" id="PF00561"/>
    </source>
</evidence>
<feature type="domain" description="AB hydrolase-1" evidence="1">
    <location>
        <begin position="31"/>
        <end position="287"/>
    </location>
</feature>
<dbReference type="SUPFAM" id="SSF53474">
    <property type="entry name" value="alpha/beta-Hydrolases"/>
    <property type="match status" value="1"/>
</dbReference>